<dbReference type="KEGG" id="smo:SELMODRAFT_429951"/>
<reference evidence="2 3" key="1">
    <citation type="journal article" date="2011" name="Science">
        <title>The Selaginella genome identifies genetic changes associated with the evolution of vascular plants.</title>
        <authorList>
            <person name="Banks J.A."/>
            <person name="Nishiyama T."/>
            <person name="Hasebe M."/>
            <person name="Bowman J.L."/>
            <person name="Gribskov M."/>
            <person name="dePamphilis C."/>
            <person name="Albert V.A."/>
            <person name="Aono N."/>
            <person name="Aoyama T."/>
            <person name="Ambrose B.A."/>
            <person name="Ashton N.W."/>
            <person name="Axtell M.J."/>
            <person name="Barker E."/>
            <person name="Barker M.S."/>
            <person name="Bennetzen J.L."/>
            <person name="Bonawitz N.D."/>
            <person name="Chapple C."/>
            <person name="Cheng C."/>
            <person name="Correa L.G."/>
            <person name="Dacre M."/>
            <person name="DeBarry J."/>
            <person name="Dreyer I."/>
            <person name="Elias M."/>
            <person name="Engstrom E.M."/>
            <person name="Estelle M."/>
            <person name="Feng L."/>
            <person name="Finet C."/>
            <person name="Floyd S.K."/>
            <person name="Frommer W.B."/>
            <person name="Fujita T."/>
            <person name="Gramzow L."/>
            <person name="Gutensohn M."/>
            <person name="Harholt J."/>
            <person name="Hattori M."/>
            <person name="Heyl A."/>
            <person name="Hirai T."/>
            <person name="Hiwatashi Y."/>
            <person name="Ishikawa M."/>
            <person name="Iwata M."/>
            <person name="Karol K.G."/>
            <person name="Koehler B."/>
            <person name="Kolukisaoglu U."/>
            <person name="Kubo M."/>
            <person name="Kurata T."/>
            <person name="Lalonde S."/>
            <person name="Li K."/>
            <person name="Li Y."/>
            <person name="Litt A."/>
            <person name="Lyons E."/>
            <person name="Manning G."/>
            <person name="Maruyama T."/>
            <person name="Michael T.P."/>
            <person name="Mikami K."/>
            <person name="Miyazaki S."/>
            <person name="Morinaga S."/>
            <person name="Murata T."/>
            <person name="Mueller-Roeber B."/>
            <person name="Nelson D.R."/>
            <person name="Obara M."/>
            <person name="Oguri Y."/>
            <person name="Olmstead R.G."/>
            <person name="Onodera N."/>
            <person name="Petersen B.L."/>
            <person name="Pils B."/>
            <person name="Prigge M."/>
            <person name="Rensing S.A."/>
            <person name="Riano-Pachon D.M."/>
            <person name="Roberts A.W."/>
            <person name="Sato Y."/>
            <person name="Scheller H.V."/>
            <person name="Schulz B."/>
            <person name="Schulz C."/>
            <person name="Shakirov E.V."/>
            <person name="Shibagaki N."/>
            <person name="Shinohara N."/>
            <person name="Shippen D.E."/>
            <person name="Soerensen I."/>
            <person name="Sotooka R."/>
            <person name="Sugimoto N."/>
            <person name="Sugita M."/>
            <person name="Sumikawa N."/>
            <person name="Tanurdzic M."/>
            <person name="Theissen G."/>
            <person name="Ulvskov P."/>
            <person name="Wakazuki S."/>
            <person name="Weng J.K."/>
            <person name="Willats W.W."/>
            <person name="Wipf D."/>
            <person name="Wolf P.G."/>
            <person name="Yang L."/>
            <person name="Zimmer A.D."/>
            <person name="Zhu Q."/>
            <person name="Mitros T."/>
            <person name="Hellsten U."/>
            <person name="Loque D."/>
            <person name="Otillar R."/>
            <person name="Salamov A."/>
            <person name="Schmutz J."/>
            <person name="Shapiro H."/>
            <person name="Lindquist E."/>
            <person name="Lucas S."/>
            <person name="Rokhsar D."/>
            <person name="Grigoriev I.V."/>
        </authorList>
    </citation>
    <scope>NUCLEOTIDE SEQUENCE [LARGE SCALE GENOMIC DNA]</scope>
</reference>
<dbReference type="AlphaFoldDB" id="D8T7V5"/>
<dbReference type="InterPro" id="IPR011058">
    <property type="entry name" value="Cyanovirin-N"/>
</dbReference>
<name>D8T7V5_SELML</name>
<gene>
    <name evidence="2" type="ORF">SELMODRAFT_429951</name>
</gene>
<evidence type="ECO:0000259" key="1">
    <source>
        <dbReference type="Pfam" id="PF08881"/>
    </source>
</evidence>
<dbReference type="SUPFAM" id="SSF51322">
    <property type="entry name" value="Cyanovirin-N"/>
    <property type="match status" value="1"/>
</dbReference>
<organism evidence="3">
    <name type="scientific">Selaginella moellendorffii</name>
    <name type="common">Spikemoss</name>
    <dbReference type="NCBI Taxonomy" id="88036"/>
    <lineage>
        <taxon>Eukaryota</taxon>
        <taxon>Viridiplantae</taxon>
        <taxon>Streptophyta</taxon>
        <taxon>Embryophyta</taxon>
        <taxon>Tracheophyta</taxon>
        <taxon>Lycopodiopsida</taxon>
        <taxon>Selaginellales</taxon>
        <taxon>Selaginellaceae</taxon>
        <taxon>Selaginella</taxon>
    </lineage>
</organism>
<protein>
    <recommendedName>
        <fullName evidence="1">Cyanovirin-N domain-containing protein</fullName>
    </recommendedName>
</protein>
<evidence type="ECO:0000313" key="2">
    <source>
        <dbReference type="EMBL" id="EFJ07267.1"/>
    </source>
</evidence>
<dbReference type="InterPro" id="IPR036673">
    <property type="entry name" value="Cyanovirin-N_sf"/>
</dbReference>
<dbReference type="EMBL" id="GL377687">
    <property type="protein sequence ID" value="EFJ07267.1"/>
    <property type="molecule type" value="Genomic_DNA"/>
</dbReference>
<dbReference type="Proteomes" id="UP000001514">
    <property type="component" value="Unassembled WGS sequence"/>
</dbReference>
<dbReference type="Gene3D" id="2.30.60.10">
    <property type="entry name" value="Cyanovirin-N"/>
    <property type="match status" value="1"/>
</dbReference>
<proteinExistence type="predicted"/>
<sequence>MDQELVEFALHWPKCCPGIHAYMEEDIVLEAMNPPGLHRIIPLSMETQFPEPELYWRMKLVSVIHCLVVKHCNPECGFFSRTCQNYRISKLGYFWATCYKEDRAYTKHWFIVLNEYVENVNGELKPGGSEFSRTCSQLRIIRFHTESSDLNRVGIGGYCKDFHGTPTWSQFDVDSHVKNVDGYLKWCGPWTW</sequence>
<dbReference type="Gramene" id="EFJ07267">
    <property type="protein sequence ID" value="EFJ07267"/>
    <property type="gene ID" value="SELMODRAFT_429951"/>
</dbReference>
<dbReference type="InParanoid" id="D8T7V5"/>
<dbReference type="HOGENOM" id="CLU_089795_0_0_1"/>
<dbReference type="Pfam" id="PF08881">
    <property type="entry name" value="CVNH"/>
    <property type="match status" value="1"/>
</dbReference>
<feature type="domain" description="Cyanovirin-N" evidence="1">
    <location>
        <begin position="79"/>
        <end position="185"/>
    </location>
</feature>
<evidence type="ECO:0000313" key="3">
    <source>
        <dbReference type="Proteomes" id="UP000001514"/>
    </source>
</evidence>
<accession>D8T7V5</accession>
<keyword evidence="3" id="KW-1185">Reference proteome</keyword>